<organism evidence="1 2">
    <name type="scientific">Chitinophaga skermanii</name>
    <dbReference type="NCBI Taxonomy" id="331697"/>
    <lineage>
        <taxon>Bacteria</taxon>
        <taxon>Pseudomonadati</taxon>
        <taxon>Bacteroidota</taxon>
        <taxon>Chitinophagia</taxon>
        <taxon>Chitinophagales</taxon>
        <taxon>Chitinophagaceae</taxon>
        <taxon>Chitinophaga</taxon>
    </lineage>
</organism>
<dbReference type="EMBL" id="QLLL01000011">
    <property type="protein sequence ID" value="RAI98658.1"/>
    <property type="molecule type" value="Genomic_DNA"/>
</dbReference>
<evidence type="ECO:0000313" key="1">
    <source>
        <dbReference type="EMBL" id="RAI98658.1"/>
    </source>
</evidence>
<comment type="caution">
    <text evidence="1">The sequence shown here is derived from an EMBL/GenBank/DDBJ whole genome shotgun (WGS) entry which is preliminary data.</text>
</comment>
<protein>
    <recommendedName>
        <fullName evidence="3">DUF2971 domain-containing protein</fullName>
    </recommendedName>
</protein>
<dbReference type="Proteomes" id="UP000249547">
    <property type="component" value="Unassembled WGS sequence"/>
</dbReference>
<name>A0A327Q2L1_9BACT</name>
<evidence type="ECO:0000313" key="2">
    <source>
        <dbReference type="Proteomes" id="UP000249547"/>
    </source>
</evidence>
<proteinExistence type="predicted"/>
<evidence type="ECO:0008006" key="3">
    <source>
        <dbReference type="Google" id="ProtNLM"/>
    </source>
</evidence>
<dbReference type="AlphaFoldDB" id="A0A327Q2L1"/>
<accession>A0A327Q2L1</accession>
<sequence>MASWRCFQRIPRHVYFFIVFSNFMCMKVEALQHNMLQGLADLAPNESLWRYVDIHKFLSFLHNQSIMFSRMDTFEDVLEGMPVRFLIAQKSRVKEDDPLLLIKENRQHAAIQQKHFVSCWFIGFRESTAMWNLYSNKDSVAIKLNPAYLLAAAAKSLVDIDAQMPLSSAYSGKVQYVDLVQINTEVAYNVKHVGLRKDVGFESEKEFRLVISAKDHKNQFSQVPFKLPALKKAAFDVICHPRMPKWKQDNIQWLMEQNGFTQHFKPSEIRLR</sequence>
<keyword evidence="2" id="KW-1185">Reference proteome</keyword>
<gene>
    <name evidence="1" type="ORF">LX64_04643</name>
</gene>
<reference evidence="1 2" key="1">
    <citation type="submission" date="2018-06" db="EMBL/GenBank/DDBJ databases">
        <title>Genomic Encyclopedia of Archaeal and Bacterial Type Strains, Phase II (KMG-II): from individual species to whole genera.</title>
        <authorList>
            <person name="Goeker M."/>
        </authorList>
    </citation>
    <scope>NUCLEOTIDE SEQUENCE [LARGE SCALE GENOMIC DNA]</scope>
    <source>
        <strain evidence="1 2">DSM 23857</strain>
    </source>
</reference>